<organism evidence="21 22">
    <name type="scientific">Coprobacillus cateniformis</name>
    <dbReference type="NCBI Taxonomy" id="100884"/>
    <lineage>
        <taxon>Bacteria</taxon>
        <taxon>Bacillati</taxon>
        <taxon>Bacillota</taxon>
        <taxon>Erysipelotrichia</taxon>
        <taxon>Erysipelotrichales</taxon>
        <taxon>Coprobacillaceae</taxon>
        <taxon>Coprobacillus</taxon>
    </lineage>
</organism>
<accession>E7GD02</accession>
<dbReference type="PROSITE" id="PS50893">
    <property type="entry name" value="ABC_TRANSPORTER_2"/>
    <property type="match status" value="1"/>
</dbReference>
<evidence type="ECO:0000256" key="14">
    <source>
        <dbReference type="ARBA" id="ARBA00023204"/>
    </source>
</evidence>
<evidence type="ECO:0000256" key="10">
    <source>
        <dbReference type="ARBA" id="ARBA00022833"/>
    </source>
</evidence>
<evidence type="ECO:0000259" key="19">
    <source>
        <dbReference type="PROSITE" id="PS50893"/>
    </source>
</evidence>
<keyword evidence="11" id="KW-0067">ATP-binding</keyword>
<evidence type="ECO:0000256" key="5">
    <source>
        <dbReference type="ARBA" id="ARBA00022737"/>
    </source>
</evidence>
<dbReference type="HOGENOM" id="CLU_001370_0_2_9"/>
<comment type="caution">
    <text evidence="21">The sequence shown here is derived from an EMBL/GenBank/DDBJ whole genome shotgun (WGS) entry which is preliminary data.</text>
</comment>
<protein>
    <recommendedName>
        <fullName evidence="17">UvrABC system protein A</fullName>
    </recommendedName>
    <alternativeName>
        <fullName evidence="18">Excinuclease ABC subunit A</fullName>
    </alternativeName>
</protein>
<dbReference type="InterPro" id="IPR023370">
    <property type="entry name" value="TrmO-like_N"/>
</dbReference>
<feature type="domain" description="TsaA-like" evidence="20">
    <location>
        <begin position="119"/>
        <end position="242"/>
    </location>
</feature>
<dbReference type="GO" id="GO:0005737">
    <property type="term" value="C:cytoplasm"/>
    <property type="evidence" value="ECO:0007669"/>
    <property type="project" value="UniProtKB-SubCell"/>
</dbReference>
<evidence type="ECO:0000256" key="13">
    <source>
        <dbReference type="ARBA" id="ARBA00023125"/>
    </source>
</evidence>
<dbReference type="GeneID" id="78228221"/>
<dbReference type="RefSeq" id="WP_008789732.1">
    <property type="nucleotide sequence ID" value="NZ_AKCB01000001.1"/>
</dbReference>
<keyword evidence="12" id="KW-0267">Excision nuclease</keyword>
<evidence type="ECO:0000313" key="21">
    <source>
        <dbReference type="EMBL" id="EFW04361.1"/>
    </source>
</evidence>
<dbReference type="Gene3D" id="2.40.30.70">
    <property type="entry name" value="YaeB-like"/>
    <property type="match status" value="1"/>
</dbReference>
<dbReference type="InterPro" id="IPR003439">
    <property type="entry name" value="ABC_transporter-like_ATP-bd"/>
</dbReference>
<evidence type="ECO:0000313" key="22">
    <source>
        <dbReference type="Proteomes" id="UP000003157"/>
    </source>
</evidence>
<dbReference type="InterPro" id="IPR023368">
    <property type="entry name" value="UPF0066_cons_site"/>
</dbReference>
<dbReference type="GO" id="GO:0016887">
    <property type="term" value="F:ATP hydrolysis activity"/>
    <property type="evidence" value="ECO:0007669"/>
    <property type="project" value="InterPro"/>
</dbReference>
<dbReference type="GO" id="GO:0006289">
    <property type="term" value="P:nucleotide-excision repair"/>
    <property type="evidence" value="ECO:0007669"/>
    <property type="project" value="InterPro"/>
</dbReference>
<evidence type="ECO:0000256" key="6">
    <source>
        <dbReference type="ARBA" id="ARBA00022741"/>
    </source>
</evidence>
<keyword evidence="5" id="KW-0677">Repeat</keyword>
<dbReference type="eggNOG" id="COG0178">
    <property type="taxonomic scope" value="Bacteria"/>
</dbReference>
<dbReference type="GO" id="GO:0009380">
    <property type="term" value="C:excinuclease repair complex"/>
    <property type="evidence" value="ECO:0007669"/>
    <property type="project" value="InterPro"/>
</dbReference>
<dbReference type="InterPro" id="IPR004602">
    <property type="entry name" value="UvrA"/>
</dbReference>
<dbReference type="InterPro" id="IPR013815">
    <property type="entry name" value="ATP_grasp_subdomain_1"/>
</dbReference>
<comment type="similarity">
    <text evidence="16">Belongs to the ABC transporter superfamily. UvrA family.</text>
</comment>
<dbReference type="PROSITE" id="PS51668">
    <property type="entry name" value="TSAA_2"/>
    <property type="match status" value="1"/>
</dbReference>
<evidence type="ECO:0000256" key="9">
    <source>
        <dbReference type="ARBA" id="ARBA00022771"/>
    </source>
</evidence>
<keyword evidence="13" id="KW-0238">DNA-binding</keyword>
<keyword evidence="14" id="KW-0234">DNA repair</keyword>
<evidence type="ECO:0000256" key="12">
    <source>
        <dbReference type="ARBA" id="ARBA00022881"/>
    </source>
</evidence>
<dbReference type="Pfam" id="PF17755">
    <property type="entry name" value="UvrA_DNA-bind"/>
    <property type="match status" value="1"/>
</dbReference>
<dbReference type="GO" id="GO:0003677">
    <property type="term" value="F:DNA binding"/>
    <property type="evidence" value="ECO:0007669"/>
    <property type="project" value="UniProtKB-KW"/>
</dbReference>
<dbReference type="InterPro" id="IPR027417">
    <property type="entry name" value="P-loop_NTPase"/>
</dbReference>
<dbReference type="Proteomes" id="UP000003157">
    <property type="component" value="Unassembled WGS sequence"/>
</dbReference>
<dbReference type="PROSITE" id="PS00211">
    <property type="entry name" value="ABC_TRANSPORTER_1"/>
    <property type="match status" value="2"/>
</dbReference>
<dbReference type="AlphaFoldDB" id="E7GD02"/>
<sequence length="1214" mass="138149">MSQNQFQMNPIGTIDKEHIINVNSKFNKGLKYLSMFSHAILIYKNGENSNILNTNLCQKTVLLKEVHEYQGKIIVEGLDKFDRESLLYDIKPYFPNEDRVKDAVVFEERNYKFLLKNSVSQLGVIRKQAGQYYIEINKCFEDYADILKDYSHIKIVWWFHKFETDKYRRILECDPPYENAPRTGVFASRSPVRPNPIAITTAKILDIDEDMKRIKVSALDCFDKTTCLGISPYVPDRDCVVEYRLPNWLNHWPEWLDDSEFTIMHEPILLIADSHKFEKYIDQSRKNISTRISFDEATLQPVSHKGIMIKGARQNNLKNIDVMIPYHKITVITGVSGSGKSSLAFETIYAESQQRFLASMSLSRRNHFLQLEKPDCDQIIGLPPAIAISQQNNNRNPRSTVGTVTDINSLLRTLFANIGMRHCPKCGRSIEKLSFEEILQLLSCCRAGTSLKIKPIFEKEYEKSIIVLDKRNEQYDDDIQLLETQVKKCLQYGKGAIQVLVDDDDDLLTLQTTEKCYDCNHILFELTPADFSFNHPESMCPVCRGLGVIMDVDVKRIVQYPNLSILDGASLFWGKLRKFQKNPNANWMKGEVLALAELLNVNLELPWNDLPEIFKKQVIYGTGNDKVTWRYTGTHGRTNSICRPVEGAYYILKRLSQNREGISQKSMITHFLTSQLCHCCHGERLKLESRLVTVGNKRFPEVIQMNMDEMNNWIMNLPEQIHLHEIELVNPLLKEIHIKLMHCIKIGVGYLTSDRSIPSLSGGEWQRLQLGSQLNTGLSHILYILDEPTAGLHPKDYALLLEIIESLKKLNNTIIMVEHNRDMMLAADHIIDIGPKAGTMGGYLTAQGSPQEILKSSQSQLGKYLCGQKNITRSTASSLNHWVDIKKINGNNLQNIHITFPLNALTCITGVSGSGKSSLINYGIIPSVHSVIENSIDKNRYYESITGGDSIRRMVHITQKPIGRSSRSTPATYTGLMDEIRMLFSKTEMAKIRNYSMSHFSYNSKEGQCPACHGYGYKTIEVPFMPEMKTKCSMCKGKKFHSPILQILYKGKNISQILDFSMEEALLFFLEHKKISQIIQSFIDIGLGYISLGQSSLTLSGGEAQRIKLAAELQMPNPQHTLYLLDEPSTGLHISDIQKLINIFDRLISKGHTIILVEHHLDVIKNADWIIDMGPEGGEKGGNVNVQGTVYDVQQCSQSYTGQLLKQCYIDENI</sequence>
<dbReference type="Gene3D" id="3.30.1490.20">
    <property type="entry name" value="ATP-grasp fold, A domain"/>
    <property type="match status" value="1"/>
</dbReference>
<keyword evidence="2" id="KW-0963">Cytoplasm</keyword>
<keyword evidence="8" id="KW-0228">DNA excision</keyword>
<evidence type="ECO:0000256" key="17">
    <source>
        <dbReference type="ARBA" id="ARBA00039316"/>
    </source>
</evidence>
<dbReference type="EMBL" id="ADKX01000039">
    <property type="protein sequence ID" value="EFW04361.1"/>
    <property type="molecule type" value="Genomic_DNA"/>
</dbReference>
<dbReference type="Gene3D" id="1.10.8.280">
    <property type="entry name" value="ABC transporter ATPase domain-like"/>
    <property type="match status" value="1"/>
</dbReference>
<keyword evidence="4" id="KW-0479">Metal-binding</keyword>
<evidence type="ECO:0000256" key="18">
    <source>
        <dbReference type="ARBA" id="ARBA00042156"/>
    </source>
</evidence>
<dbReference type="Gene3D" id="1.20.1580.10">
    <property type="entry name" value="ABC transporter ATPase like domain"/>
    <property type="match status" value="2"/>
</dbReference>
<dbReference type="PANTHER" id="PTHR43152">
    <property type="entry name" value="UVRABC SYSTEM PROTEIN A"/>
    <property type="match status" value="1"/>
</dbReference>
<proteinExistence type="inferred from homology"/>
<reference evidence="21 22" key="1">
    <citation type="submission" date="2010-12" db="EMBL/GenBank/DDBJ databases">
        <title>The Genome Sequence of Coprobacillus sp. strain 29_1.</title>
        <authorList>
            <consortium name="The Broad Institute Genome Sequencing Platform"/>
            <person name="Earl A."/>
            <person name="Ward D."/>
            <person name="Feldgarden M."/>
            <person name="Gevers D."/>
            <person name="Daigneault M."/>
            <person name="Sibley C.D."/>
            <person name="White A."/>
            <person name="Strauss J."/>
            <person name="Allen-Vercoe E."/>
            <person name="Young S.K."/>
            <person name="Zeng Q."/>
            <person name="Gargeya S."/>
            <person name="Fitzgerald M."/>
            <person name="Haas B."/>
            <person name="Abouelleil A."/>
            <person name="Alvarado L."/>
            <person name="Arachchi H.M."/>
            <person name="Berlin A."/>
            <person name="Brown A."/>
            <person name="Chapman S.B."/>
            <person name="Chen Z."/>
            <person name="Dunbar C."/>
            <person name="Freedman E."/>
            <person name="Gearin G."/>
            <person name="Gellesch M."/>
            <person name="Goldberg J."/>
            <person name="Griggs A."/>
            <person name="Gujja S."/>
            <person name="Heilman E."/>
            <person name="Heiman D."/>
            <person name="Howarth C."/>
            <person name="Larson L."/>
            <person name="Lui A."/>
            <person name="MacDonald P.J.P."/>
            <person name="Mehta T."/>
            <person name="Montmayeur A."/>
            <person name="Murphy C."/>
            <person name="Neiman D."/>
            <person name="Pearson M."/>
            <person name="Priest M."/>
            <person name="Roberts A."/>
            <person name="Saif S."/>
            <person name="Shea T."/>
            <person name="Shenoy N."/>
            <person name="Sisk P."/>
            <person name="Stolte C."/>
            <person name="Sykes S."/>
            <person name="White J."/>
            <person name="Yandava C."/>
            <person name="Nusbaum C."/>
            <person name="Birren B."/>
        </authorList>
    </citation>
    <scope>NUCLEOTIDE SEQUENCE [LARGE SCALE GENOMIC DNA]</scope>
    <source>
        <strain evidence="21 22">29_1</strain>
    </source>
</reference>
<comment type="similarity">
    <text evidence="15">Belongs to the tRNA methyltransferase O family.</text>
</comment>
<dbReference type="InterPro" id="IPR017871">
    <property type="entry name" value="ABC_transporter-like_CS"/>
</dbReference>
<evidence type="ECO:0000256" key="7">
    <source>
        <dbReference type="ARBA" id="ARBA00022763"/>
    </source>
</evidence>
<keyword evidence="10" id="KW-0862">Zinc</keyword>
<feature type="domain" description="ABC transporter" evidence="19">
    <location>
        <begin position="580"/>
        <end position="866"/>
    </location>
</feature>
<keyword evidence="6" id="KW-0547">Nucleotide-binding</keyword>
<dbReference type="Gene3D" id="3.40.50.300">
    <property type="entry name" value="P-loop containing nucleotide triphosphate hydrolases"/>
    <property type="match status" value="2"/>
</dbReference>
<keyword evidence="22" id="KW-1185">Reference proteome</keyword>
<evidence type="ECO:0000256" key="2">
    <source>
        <dbReference type="ARBA" id="ARBA00022490"/>
    </source>
</evidence>
<evidence type="ECO:0000256" key="1">
    <source>
        <dbReference type="ARBA" id="ARBA00004496"/>
    </source>
</evidence>
<evidence type="ECO:0000256" key="4">
    <source>
        <dbReference type="ARBA" id="ARBA00022723"/>
    </source>
</evidence>
<dbReference type="NCBIfam" id="TIGR00630">
    <property type="entry name" value="uvra"/>
    <property type="match status" value="1"/>
</dbReference>
<gene>
    <name evidence="21" type="ORF">HMPREF9488_02644</name>
</gene>
<keyword evidence="7" id="KW-0227">DNA damage</keyword>
<dbReference type="GO" id="GO:0008270">
    <property type="term" value="F:zinc ion binding"/>
    <property type="evidence" value="ECO:0007669"/>
    <property type="project" value="UniProtKB-KW"/>
</dbReference>
<evidence type="ECO:0000256" key="3">
    <source>
        <dbReference type="ARBA" id="ARBA00022691"/>
    </source>
</evidence>
<dbReference type="SUPFAM" id="SSF118196">
    <property type="entry name" value="YaeB-like"/>
    <property type="match status" value="2"/>
</dbReference>
<evidence type="ECO:0000256" key="11">
    <source>
        <dbReference type="ARBA" id="ARBA00022840"/>
    </source>
</evidence>
<dbReference type="PROSITE" id="PS01318">
    <property type="entry name" value="TSAA_1"/>
    <property type="match status" value="1"/>
</dbReference>
<dbReference type="InterPro" id="IPR041552">
    <property type="entry name" value="UvrA_DNA-bd"/>
</dbReference>
<dbReference type="InterPro" id="IPR036414">
    <property type="entry name" value="YaeB_N_sf"/>
</dbReference>
<evidence type="ECO:0000256" key="8">
    <source>
        <dbReference type="ARBA" id="ARBA00022769"/>
    </source>
</evidence>
<dbReference type="GO" id="GO:0004518">
    <property type="term" value="F:nuclease activity"/>
    <property type="evidence" value="ECO:0007669"/>
    <property type="project" value="UniProtKB-KW"/>
</dbReference>
<name>E7GD02_9FIRM</name>
<evidence type="ECO:0000256" key="15">
    <source>
        <dbReference type="ARBA" id="ARBA00033753"/>
    </source>
</evidence>
<evidence type="ECO:0000256" key="16">
    <source>
        <dbReference type="ARBA" id="ARBA00038000"/>
    </source>
</evidence>
<dbReference type="InterPro" id="IPR036413">
    <property type="entry name" value="YaeB-like_sf"/>
</dbReference>
<comment type="subcellular location">
    <subcellularLocation>
        <location evidence="1">Cytoplasm</location>
    </subcellularLocation>
</comment>
<keyword evidence="9" id="KW-0863">Zinc-finger</keyword>
<dbReference type="PANTHER" id="PTHR43152:SF3">
    <property type="entry name" value="UVRABC SYSTEM PROTEIN A"/>
    <property type="match status" value="1"/>
</dbReference>
<dbReference type="STRING" id="100884.GCA_000269565_00296"/>
<dbReference type="GO" id="GO:0005524">
    <property type="term" value="F:ATP binding"/>
    <property type="evidence" value="ECO:0007669"/>
    <property type="project" value="UniProtKB-KW"/>
</dbReference>
<dbReference type="Pfam" id="PF01980">
    <property type="entry name" value="TrmO_N"/>
    <property type="match status" value="1"/>
</dbReference>
<evidence type="ECO:0000259" key="20">
    <source>
        <dbReference type="PROSITE" id="PS51668"/>
    </source>
</evidence>
<dbReference type="SUPFAM" id="SSF52540">
    <property type="entry name" value="P-loop containing nucleoside triphosphate hydrolases"/>
    <property type="match status" value="2"/>
</dbReference>
<keyword evidence="3" id="KW-0949">S-adenosyl-L-methionine</keyword>